<dbReference type="OrthoDB" id="9811557at2"/>
<gene>
    <name evidence="7" type="ORF">ATO9_07230</name>
</gene>
<dbReference type="EMBL" id="AQQX01000002">
    <property type="protein sequence ID" value="KGM49796.1"/>
    <property type="molecule type" value="Genomic_DNA"/>
</dbReference>
<name>A0A0A0EFS1_9RHOB</name>
<dbReference type="InterPro" id="IPR016171">
    <property type="entry name" value="Vanillyl_alc_oxidase_C-sub2"/>
</dbReference>
<keyword evidence="3" id="KW-0285">Flavoprotein</keyword>
<keyword evidence="8" id="KW-1185">Reference proteome</keyword>
<accession>A0A0A0EFS1</accession>
<dbReference type="AlphaFoldDB" id="A0A0A0EFS1"/>
<dbReference type="Pfam" id="PF01565">
    <property type="entry name" value="FAD_binding_4"/>
    <property type="match status" value="1"/>
</dbReference>
<feature type="domain" description="FAD-binding PCMH-type" evidence="6">
    <location>
        <begin position="35"/>
        <end position="214"/>
    </location>
</feature>
<dbReference type="InterPro" id="IPR006094">
    <property type="entry name" value="Oxid_FAD_bind_N"/>
</dbReference>
<evidence type="ECO:0000259" key="6">
    <source>
        <dbReference type="PROSITE" id="PS51387"/>
    </source>
</evidence>
<dbReference type="PANTHER" id="PTHR43716">
    <property type="entry name" value="D-2-HYDROXYGLUTARATE DEHYDROGENASE, MITOCHONDRIAL"/>
    <property type="match status" value="1"/>
</dbReference>
<comment type="cofactor">
    <cofactor evidence="1">
        <name>FAD</name>
        <dbReference type="ChEBI" id="CHEBI:57692"/>
    </cofactor>
</comment>
<dbReference type="GO" id="GO:0071949">
    <property type="term" value="F:FAD binding"/>
    <property type="evidence" value="ECO:0007669"/>
    <property type="project" value="InterPro"/>
</dbReference>
<keyword evidence="5" id="KW-0560">Oxidoreductase</keyword>
<dbReference type="InterPro" id="IPR016166">
    <property type="entry name" value="FAD-bd_PCMH"/>
</dbReference>
<dbReference type="Gene3D" id="3.30.465.10">
    <property type="match status" value="1"/>
</dbReference>
<comment type="caution">
    <text evidence="7">The sequence shown here is derived from an EMBL/GenBank/DDBJ whole genome shotgun (WGS) entry which is preliminary data.</text>
</comment>
<comment type="similarity">
    <text evidence="2">Belongs to the FAD-binding oxidoreductase/transferase type 4 family.</text>
</comment>
<evidence type="ECO:0000256" key="5">
    <source>
        <dbReference type="ARBA" id="ARBA00023002"/>
    </source>
</evidence>
<dbReference type="Gene3D" id="3.30.70.2740">
    <property type="match status" value="1"/>
</dbReference>
<dbReference type="InterPro" id="IPR051264">
    <property type="entry name" value="FAD-oxidored/transferase_4"/>
</dbReference>
<dbReference type="InterPro" id="IPR016169">
    <property type="entry name" value="FAD-bd_PCMH_sub2"/>
</dbReference>
<dbReference type="PROSITE" id="PS51387">
    <property type="entry name" value="FAD_PCMH"/>
    <property type="match status" value="1"/>
</dbReference>
<proteinExistence type="inferred from homology"/>
<dbReference type="Proteomes" id="UP000030004">
    <property type="component" value="Unassembled WGS sequence"/>
</dbReference>
<organism evidence="7 8">
    <name type="scientific">Pseudooceanicola atlanticus</name>
    <dbReference type="NCBI Taxonomy" id="1461694"/>
    <lineage>
        <taxon>Bacteria</taxon>
        <taxon>Pseudomonadati</taxon>
        <taxon>Pseudomonadota</taxon>
        <taxon>Alphaproteobacteria</taxon>
        <taxon>Rhodobacterales</taxon>
        <taxon>Paracoccaceae</taxon>
        <taxon>Pseudooceanicola</taxon>
    </lineage>
</organism>
<evidence type="ECO:0000313" key="8">
    <source>
        <dbReference type="Proteomes" id="UP000030004"/>
    </source>
</evidence>
<sequence>MSGFVETLIDRFGPSVVTAGAESPEKYHHDWAGLAPVVPLALVRPRTTEEVSEIMAACHSEGVPVVPQGGLTGISGGAHPVARGIVLSLEKLDRIEGIDTDAGTLIAGAGVVLETAQEAARDKGLFLGIDIGSRGSCQLGGVLATNAGGNTVVRYGMARDHVLGLEVVLADGTVIDGMNTMLKNNAALDLKHLFIGTEGLLGIITRCVLRLHPLPPAKETAFVGCGGTSEVIGLLRTARETLGPMLSSFEVMWPSFFDIMSEGTGLGSPLAGKHGAYVIIEATGFDKEGTRTAVETLLEKAFEDGLVGDGVIANSVKEERALWAVRESPAEYERVLGPVIPFDVGIPIGKMDEAVTRIEAEVHALFPSARTLSYGHIGDSNLHVVINVPEAGQNQPEKEIKACVYGITRDLGGTVSAEHGIGAIKRDYLGYSRSADEIAVMRGIKQVMDPKGILNPGKSFDEGQAA</sequence>
<dbReference type="SUPFAM" id="SSF55103">
    <property type="entry name" value="FAD-linked oxidases, C-terminal domain"/>
    <property type="match status" value="1"/>
</dbReference>
<dbReference type="SUPFAM" id="SSF56176">
    <property type="entry name" value="FAD-binding/transporter-associated domain-like"/>
    <property type="match status" value="1"/>
</dbReference>
<dbReference type="GO" id="GO:0016491">
    <property type="term" value="F:oxidoreductase activity"/>
    <property type="evidence" value="ECO:0007669"/>
    <property type="project" value="UniProtKB-KW"/>
</dbReference>
<evidence type="ECO:0000256" key="4">
    <source>
        <dbReference type="ARBA" id="ARBA00022827"/>
    </source>
</evidence>
<evidence type="ECO:0000256" key="2">
    <source>
        <dbReference type="ARBA" id="ARBA00008000"/>
    </source>
</evidence>
<dbReference type="Gene3D" id="1.10.45.10">
    <property type="entry name" value="Vanillyl-alcohol Oxidase, Chain A, domain 4"/>
    <property type="match status" value="1"/>
</dbReference>
<evidence type="ECO:0000256" key="3">
    <source>
        <dbReference type="ARBA" id="ARBA00022630"/>
    </source>
</evidence>
<keyword evidence="4" id="KW-0274">FAD</keyword>
<dbReference type="STRING" id="1461694.ATO9_07230"/>
<dbReference type="GO" id="GO:0022904">
    <property type="term" value="P:respiratory electron transport chain"/>
    <property type="evidence" value="ECO:0007669"/>
    <property type="project" value="TreeGrafter"/>
</dbReference>
<evidence type="ECO:0000313" key="7">
    <source>
        <dbReference type="EMBL" id="KGM49796.1"/>
    </source>
</evidence>
<reference evidence="7 8" key="1">
    <citation type="journal article" date="2015" name="Antonie Van Leeuwenhoek">
        <title>Pseudooceanicola atlanticus gen. nov. sp. nov., isolated from surface seawater of the Atlantic Ocean and reclassification of Oceanicola batsensis, Oceanicola marinus, Oceanicola nitratireducens, Oceanicola nanhaiensis, Oceanicola antarcticus and Oceanicola flagellatus, as Pseudooceanicola batsensis comb. nov., Pseudooceanicola marinus comb. nov., Pseudooceanicola nitratireducens comb. nov., Pseudooceanicola nanhaiensis comb. nov., Pseudooceanicola antarcticus comb. nov., and Pseudooceanicola flagellatus comb. nov.</title>
        <authorList>
            <person name="Lai Q."/>
            <person name="Li G."/>
            <person name="Liu X."/>
            <person name="Du Y."/>
            <person name="Sun F."/>
            <person name="Shao Z."/>
        </authorList>
    </citation>
    <scope>NUCLEOTIDE SEQUENCE [LARGE SCALE GENOMIC DNA]</scope>
    <source>
        <strain evidence="7 8">22II-s11g</strain>
    </source>
</reference>
<dbReference type="PANTHER" id="PTHR43716:SF1">
    <property type="entry name" value="D-2-HYDROXYGLUTARATE DEHYDROGENASE, MITOCHONDRIAL"/>
    <property type="match status" value="1"/>
</dbReference>
<dbReference type="RefSeq" id="WP_043747182.1">
    <property type="nucleotide sequence ID" value="NZ_AQQX01000002.1"/>
</dbReference>
<protein>
    <recommendedName>
        <fullName evidence="6">FAD-binding PCMH-type domain-containing protein</fullName>
    </recommendedName>
</protein>
<dbReference type="FunFam" id="1.10.45.10:FF:000001">
    <property type="entry name" value="D-lactate dehydrogenase mitochondrial"/>
    <property type="match status" value="1"/>
</dbReference>
<dbReference type="Pfam" id="PF02913">
    <property type="entry name" value="FAD-oxidase_C"/>
    <property type="match status" value="1"/>
</dbReference>
<dbReference type="eggNOG" id="COG0277">
    <property type="taxonomic scope" value="Bacteria"/>
</dbReference>
<dbReference type="InterPro" id="IPR036318">
    <property type="entry name" value="FAD-bd_PCMH-like_sf"/>
</dbReference>
<dbReference type="InterPro" id="IPR016164">
    <property type="entry name" value="FAD-linked_Oxase-like_C"/>
</dbReference>
<dbReference type="InterPro" id="IPR004113">
    <property type="entry name" value="FAD-bd_oxidored_4_C"/>
</dbReference>
<evidence type="ECO:0000256" key="1">
    <source>
        <dbReference type="ARBA" id="ARBA00001974"/>
    </source>
</evidence>
<dbReference type="Gene3D" id="3.30.70.2190">
    <property type="match status" value="1"/>
</dbReference>